<organism evidence="1 2">
    <name type="scientific">Paenibacillus mesotrionivorans</name>
    <dbReference type="NCBI Taxonomy" id="3160968"/>
    <lineage>
        <taxon>Bacteria</taxon>
        <taxon>Bacillati</taxon>
        <taxon>Bacillota</taxon>
        <taxon>Bacilli</taxon>
        <taxon>Bacillales</taxon>
        <taxon>Paenibacillaceae</taxon>
        <taxon>Paenibacillus</taxon>
    </lineage>
</organism>
<gene>
    <name evidence="1" type="ORF">ACI1P1_26345</name>
</gene>
<protein>
    <submittedName>
        <fullName evidence="1">Extracellular solute-binding protein</fullName>
    </submittedName>
</protein>
<name>A0ACC7P4C0_9BACL</name>
<keyword evidence="2" id="KW-1185">Reference proteome</keyword>
<proteinExistence type="predicted"/>
<comment type="caution">
    <text evidence="1">The sequence shown here is derived from an EMBL/GenBank/DDBJ whole genome shotgun (WGS) entry which is preliminary data.</text>
</comment>
<dbReference type="Proteomes" id="UP001631969">
    <property type="component" value="Unassembled WGS sequence"/>
</dbReference>
<accession>A0ACC7P4C0</accession>
<reference evidence="1" key="1">
    <citation type="submission" date="2024-12" db="EMBL/GenBank/DDBJ databases">
        <authorList>
            <person name="Wu N."/>
        </authorList>
    </citation>
    <scope>NUCLEOTIDE SEQUENCE</scope>
    <source>
        <strain evidence="1">P15</strain>
    </source>
</reference>
<evidence type="ECO:0000313" key="1">
    <source>
        <dbReference type="EMBL" id="MFM9331823.1"/>
    </source>
</evidence>
<evidence type="ECO:0000313" key="2">
    <source>
        <dbReference type="Proteomes" id="UP001631969"/>
    </source>
</evidence>
<sequence>MAKKTRQWVAALTTVAVAGGLLAACGDSSDKGAADGGASPAATTQGPVKFTVMANLQTPEVPSDKLEKYIEQTTNSQIEIQWVPDGSYDEKFQAAFATGTLPQAVYLKNAASFILMRDAIKNGQFWEIGPFLKDYPNLSKLDTKILDNTKVNGKIYSLYQERQPARSGLIFRKDWLDKIGAAAPTTTDELYNVLKKIKEADLAGNGKTIPLADRNDLVYGSFKTVATMFGTPNGWGVVNGKLTPDFMTTNYMDTLKFYKKLHSEGLINQDFPVTSKNDQQNLMYTGRSGVYIGTMGDAKTMQDKTAPNFPDAKYDVSNDLKGPDGKKTTWGTNGYGTILLFPKSSVKNETELKAILGVFDKFYGKELADVLKFGLKDQNHYTLDADNKIVSSTDTKLIEKEVRPYLNMALAETTNVSPQKYASATLEKANNLSNEAAKFMITDPTASLDSATYAERGTRLQEQIKDATYQFIMGKIDEAGYKAATDKWLKDGGQKIVDEFNEQYAAINKK</sequence>
<dbReference type="EMBL" id="JBJURJ010000022">
    <property type="protein sequence ID" value="MFM9331823.1"/>
    <property type="molecule type" value="Genomic_DNA"/>
</dbReference>